<keyword evidence="4 5" id="KW-0539">Nucleus</keyword>
<dbReference type="PANTHER" id="PTHR11089:SF9">
    <property type="entry name" value="NUCLEOLAR GTP-BINDING PROTEIN 2"/>
    <property type="match status" value="1"/>
</dbReference>
<evidence type="ECO:0000256" key="3">
    <source>
        <dbReference type="ARBA" id="ARBA00023134"/>
    </source>
</evidence>
<evidence type="ECO:0000256" key="5">
    <source>
        <dbReference type="RuleBase" id="RU364023"/>
    </source>
</evidence>
<comment type="function">
    <text evidence="5">GTPase involved in pre-60S ribosomal subunit maturation.</text>
</comment>
<feature type="compositionally biased region" description="Basic residues" evidence="6">
    <location>
        <begin position="610"/>
        <end position="621"/>
    </location>
</feature>
<comment type="similarity">
    <text evidence="5">Belongs to the TRAFAC class YlqF/YawG GTPase family. RsgA subfamily.</text>
</comment>
<accession>A0ABY8UER3</accession>
<feature type="compositionally biased region" description="Acidic residues" evidence="6">
    <location>
        <begin position="556"/>
        <end position="605"/>
    </location>
</feature>
<dbReference type="Gene3D" id="1.10.1580.10">
    <property type="match status" value="1"/>
</dbReference>
<protein>
    <recommendedName>
        <fullName evidence="5">Nuclear/nucleolar GTPase 2</fullName>
    </recommendedName>
</protein>
<evidence type="ECO:0000256" key="4">
    <source>
        <dbReference type="ARBA" id="ARBA00023242"/>
    </source>
</evidence>
<dbReference type="Gene3D" id="3.40.50.300">
    <property type="entry name" value="P-loop containing nucleotide triphosphate hydrolases"/>
    <property type="match status" value="1"/>
</dbReference>
<comment type="subcellular location">
    <subcellularLocation>
        <location evidence="1 5">Nucleus</location>
        <location evidence="1 5">Nucleolus</location>
    </subcellularLocation>
</comment>
<evidence type="ECO:0000256" key="2">
    <source>
        <dbReference type="ARBA" id="ARBA00022741"/>
    </source>
</evidence>
<dbReference type="Pfam" id="PF01926">
    <property type="entry name" value="MMR_HSR1"/>
    <property type="match status" value="1"/>
</dbReference>
<dbReference type="InterPro" id="IPR006073">
    <property type="entry name" value="GTP-bd"/>
</dbReference>
<dbReference type="InterPro" id="IPR012971">
    <property type="entry name" value="NOG2_N_dom"/>
</dbReference>
<keyword evidence="9" id="KW-1185">Reference proteome</keyword>
<evidence type="ECO:0000256" key="1">
    <source>
        <dbReference type="ARBA" id="ARBA00004604"/>
    </source>
</evidence>
<dbReference type="InterPro" id="IPR027417">
    <property type="entry name" value="P-loop_NTPase"/>
</dbReference>
<feature type="region of interest" description="Disordered" evidence="6">
    <location>
        <begin position="530"/>
        <end position="707"/>
    </location>
</feature>
<name>A0ABY8UER3_TETOB</name>
<dbReference type="PANTHER" id="PTHR11089">
    <property type="entry name" value="GTP-BINDING PROTEIN-RELATED"/>
    <property type="match status" value="1"/>
</dbReference>
<keyword evidence="3 5" id="KW-0342">GTP-binding</keyword>
<dbReference type="Proteomes" id="UP001244341">
    <property type="component" value="Chromosome 9b"/>
</dbReference>
<sequence length="707" mass="76875">MAKQSKKGGSGAGGRTPKHSNDAKRSNKAVKGQRDANTVRRLEMYKTRAVRDKKGKILHEDLQSKDLPTTRIQPDRRWFGNTRVIGQKQLEQFREEMSSKINDSYTVLLREKKLPLQLLEDPERKIGGKQKRVDLLSTQPYGETFGPNRKRKRPKLAADGYDDLVQAAAAKEEKFDAKGKDVVLGEFSEFKNAAKDAIFDKGQSKRIWGELYKVLDSSDVVIQVLDARDPEGTRCKFLEQHIRRNARHKHLLLLLNKCDLVPAWVTKRWLHTLSREYPTLAFHASITNPFGKGALLSLLRQLARLRSDKQAISVGFIGYPNVGKSSVINALRTKKVCKTAPVPGETKVWQYITLMKRIFLIDCPGVVYHRTNDSESDAVLKGVVRVEGLEDATQHVQAVLERIKPEYLRRAYKLQAWEDHEDFLAQLARSTGKLLKGGDPDLNTAARIVLYDWQRGKIPFYTLPPGYSELPPGAAAADAAAAAVEQQQQQMFAAAVTEDDAAAEAGARPENAAAALQALRDAAAAALRKQRHSAIPTKEDYYMPDDERGDGKGGSDEEIEQGSSSEDDSDSEAGEGGSEVESEDEQQQDGDGEPGSEAGSSEDEAAAAAGKHKGQQQRGKKQAAAAAAADDSGDDSDGYGEAGLSWEAVLEAVQGGGEEAAAAAAEPDSKQPAAAADAAEAAAAPAASKRKKGGKKKGALTGMKTLD</sequence>
<dbReference type="EMBL" id="CP126216">
    <property type="protein sequence ID" value="WIA18153.1"/>
    <property type="molecule type" value="Genomic_DNA"/>
</dbReference>
<dbReference type="InterPro" id="IPR030378">
    <property type="entry name" value="G_CP_dom"/>
</dbReference>
<dbReference type="PRINTS" id="PR00326">
    <property type="entry name" value="GTP1OBG"/>
</dbReference>
<dbReference type="CDD" id="cd01858">
    <property type="entry name" value="NGP_1"/>
    <property type="match status" value="1"/>
</dbReference>
<keyword evidence="5" id="KW-0378">Hydrolase</keyword>
<dbReference type="InterPro" id="IPR023179">
    <property type="entry name" value="GTP-bd_ortho_bundle_sf"/>
</dbReference>
<feature type="region of interest" description="Disordered" evidence="6">
    <location>
        <begin position="1"/>
        <end position="46"/>
    </location>
</feature>
<evidence type="ECO:0000259" key="7">
    <source>
        <dbReference type="PROSITE" id="PS51721"/>
    </source>
</evidence>
<feature type="compositionally biased region" description="Basic residues" evidence="6">
    <location>
        <begin position="688"/>
        <end position="698"/>
    </location>
</feature>
<feature type="compositionally biased region" description="Low complexity" evidence="6">
    <location>
        <begin position="647"/>
        <end position="687"/>
    </location>
</feature>
<evidence type="ECO:0000256" key="6">
    <source>
        <dbReference type="SAM" id="MobiDB-lite"/>
    </source>
</evidence>
<dbReference type="Pfam" id="PF08153">
    <property type="entry name" value="NGP1NT"/>
    <property type="match status" value="1"/>
</dbReference>
<reference evidence="8 9" key="1">
    <citation type="submission" date="2023-05" db="EMBL/GenBank/DDBJ databases">
        <title>A 100% complete, gapless, phased diploid assembly of the Scenedesmus obliquus UTEX 3031 genome.</title>
        <authorList>
            <person name="Biondi T.C."/>
            <person name="Hanschen E.R."/>
            <person name="Kwon T."/>
            <person name="Eng W."/>
            <person name="Kruse C.P.S."/>
            <person name="Koehler S.I."/>
            <person name="Kunde Y."/>
            <person name="Gleasner C.D."/>
            <person name="You Mak K.T."/>
            <person name="Polle J."/>
            <person name="Hovde B.T."/>
            <person name="Starkenburg S.R."/>
        </authorList>
    </citation>
    <scope>NUCLEOTIDE SEQUENCE [LARGE SCALE GENOMIC DNA]</scope>
    <source>
        <strain evidence="8 9">DOE0152z</strain>
    </source>
</reference>
<proteinExistence type="inferred from homology"/>
<feature type="compositionally biased region" description="Basic and acidic residues" evidence="6">
    <location>
        <begin position="537"/>
        <end position="555"/>
    </location>
</feature>
<dbReference type="SUPFAM" id="SSF52540">
    <property type="entry name" value="P-loop containing nucleoside triphosphate hydrolases"/>
    <property type="match status" value="1"/>
</dbReference>
<feature type="compositionally biased region" description="Basic and acidic residues" evidence="6">
    <location>
        <begin position="32"/>
        <end position="46"/>
    </location>
</feature>
<feature type="domain" description="CP-type G" evidence="7">
    <location>
        <begin position="208"/>
        <end position="369"/>
    </location>
</feature>
<dbReference type="PROSITE" id="PS51721">
    <property type="entry name" value="G_CP"/>
    <property type="match status" value="1"/>
</dbReference>
<dbReference type="InterPro" id="IPR024929">
    <property type="entry name" value="GNL2_CP_dom"/>
</dbReference>
<dbReference type="InterPro" id="IPR050755">
    <property type="entry name" value="TRAFAC_YlqF/YawG_RiboMat"/>
</dbReference>
<keyword evidence="2 5" id="KW-0547">Nucleotide-binding</keyword>
<gene>
    <name evidence="8" type="ORF">OEZ85_009628</name>
</gene>
<evidence type="ECO:0000313" key="8">
    <source>
        <dbReference type="EMBL" id="WIA18153.1"/>
    </source>
</evidence>
<organism evidence="8 9">
    <name type="scientific">Tetradesmus obliquus</name>
    <name type="common">Green alga</name>
    <name type="synonym">Acutodesmus obliquus</name>
    <dbReference type="NCBI Taxonomy" id="3088"/>
    <lineage>
        <taxon>Eukaryota</taxon>
        <taxon>Viridiplantae</taxon>
        <taxon>Chlorophyta</taxon>
        <taxon>core chlorophytes</taxon>
        <taxon>Chlorophyceae</taxon>
        <taxon>CS clade</taxon>
        <taxon>Sphaeropleales</taxon>
        <taxon>Scenedesmaceae</taxon>
        <taxon>Tetradesmus</taxon>
    </lineage>
</organism>
<evidence type="ECO:0000313" key="9">
    <source>
        <dbReference type="Proteomes" id="UP001244341"/>
    </source>
</evidence>